<organism evidence="3">
    <name type="scientific">Streptomyces sp. R21</name>
    <dbReference type="NCBI Taxonomy" id="3238627"/>
    <lineage>
        <taxon>Bacteria</taxon>
        <taxon>Bacillati</taxon>
        <taxon>Actinomycetota</taxon>
        <taxon>Actinomycetes</taxon>
        <taxon>Kitasatosporales</taxon>
        <taxon>Streptomycetaceae</taxon>
        <taxon>Streptomyces</taxon>
    </lineage>
</organism>
<dbReference type="NCBIfam" id="NF040586">
    <property type="entry name" value="FxSxx_TPR"/>
    <property type="match status" value="1"/>
</dbReference>
<feature type="compositionally biased region" description="Low complexity" evidence="1">
    <location>
        <begin position="287"/>
        <end position="297"/>
    </location>
</feature>
<evidence type="ECO:0000259" key="2">
    <source>
        <dbReference type="Pfam" id="PF00931"/>
    </source>
</evidence>
<dbReference type="InterPro" id="IPR011990">
    <property type="entry name" value="TPR-like_helical_dom_sf"/>
</dbReference>
<proteinExistence type="predicted"/>
<feature type="region of interest" description="Disordered" evidence="1">
    <location>
        <begin position="690"/>
        <end position="716"/>
    </location>
</feature>
<dbReference type="SUPFAM" id="SSF48452">
    <property type="entry name" value="TPR-like"/>
    <property type="match status" value="2"/>
</dbReference>
<dbReference type="EMBL" id="CP163435">
    <property type="protein sequence ID" value="XDQ23216.1"/>
    <property type="molecule type" value="Genomic_DNA"/>
</dbReference>
<reference evidence="3" key="1">
    <citation type="submission" date="2024-07" db="EMBL/GenBank/DDBJ databases">
        <authorList>
            <person name="Yu S.T."/>
        </authorList>
    </citation>
    <scope>NUCLEOTIDE SEQUENCE</scope>
    <source>
        <strain evidence="3">R21</strain>
    </source>
</reference>
<gene>
    <name evidence="3" type="primary">fxsT</name>
    <name evidence="3" type="ORF">AB5J56_00080</name>
</gene>
<dbReference type="Pfam" id="PF13374">
    <property type="entry name" value="TPR_10"/>
    <property type="match status" value="4"/>
</dbReference>
<dbReference type="InterPro" id="IPR002182">
    <property type="entry name" value="NB-ARC"/>
</dbReference>
<dbReference type="InterPro" id="IPR027417">
    <property type="entry name" value="P-loop_NTPase"/>
</dbReference>
<dbReference type="PANTHER" id="PTHR46082:SF6">
    <property type="entry name" value="AAA+ ATPASE DOMAIN-CONTAINING PROTEIN-RELATED"/>
    <property type="match status" value="1"/>
</dbReference>
<dbReference type="RefSeq" id="WP_369228765.1">
    <property type="nucleotide sequence ID" value="NZ_CP163435.1"/>
</dbReference>
<accession>A0AB39NZ72</accession>
<evidence type="ECO:0000313" key="3">
    <source>
        <dbReference type="EMBL" id="XDQ23216.1"/>
    </source>
</evidence>
<dbReference type="Pfam" id="PF00931">
    <property type="entry name" value="NB-ARC"/>
    <property type="match status" value="1"/>
</dbReference>
<dbReference type="InterPro" id="IPR053137">
    <property type="entry name" value="NLR-like"/>
</dbReference>
<dbReference type="SUPFAM" id="SSF52540">
    <property type="entry name" value="P-loop containing nucleoside triphosphate hydrolases"/>
    <property type="match status" value="1"/>
</dbReference>
<feature type="region of interest" description="Disordered" evidence="1">
    <location>
        <begin position="274"/>
        <end position="301"/>
    </location>
</feature>
<feature type="domain" description="NB-ARC" evidence="2">
    <location>
        <begin position="1"/>
        <end position="122"/>
    </location>
</feature>
<dbReference type="PANTHER" id="PTHR46082">
    <property type="entry name" value="ATP/GTP-BINDING PROTEIN-RELATED"/>
    <property type="match status" value="1"/>
</dbReference>
<dbReference type="Gene3D" id="1.25.40.10">
    <property type="entry name" value="Tetratricopeptide repeat domain"/>
    <property type="match status" value="2"/>
</dbReference>
<evidence type="ECO:0000256" key="1">
    <source>
        <dbReference type="SAM" id="MobiDB-lite"/>
    </source>
</evidence>
<name>A0AB39NZ72_9ACTN</name>
<dbReference type="Gene3D" id="3.40.50.300">
    <property type="entry name" value="P-loop containing nucleotide triphosphate hydrolases"/>
    <property type="match status" value="1"/>
</dbReference>
<protein>
    <submittedName>
        <fullName evidence="3">FxSxx-COOH system tetratricopeptide repeat protein</fullName>
    </submittedName>
</protein>
<dbReference type="GO" id="GO:0043531">
    <property type="term" value="F:ADP binding"/>
    <property type="evidence" value="ECO:0007669"/>
    <property type="project" value="InterPro"/>
</dbReference>
<feature type="compositionally biased region" description="Basic residues" evidence="1">
    <location>
        <begin position="696"/>
        <end position="705"/>
    </location>
</feature>
<dbReference type="AlphaFoldDB" id="A0AB39NZ72"/>
<sequence length="733" mass="78171">MVGLGGAGKTQLAAHYARTVWQSGALDVLVWATAATTAAVITSYAAAAAELLGSPAPTESEQAAAAFLAWLEPKAGQRSCRWLVVLDDVTDPDHLSGLWPPASPTGCTLVTTRSREPALTTGRRLIPVGVFTPAESLSYLNAVLASHHLAEPDDDAAALAHDLGHLPLALAQAVAYIAELADVGMNCAQYRQLLSSRTTPLGDTAPDRRPDGQPEAVAATWALSIERADALRPAGLARPMLQLAAFLDANGIPETILSSTPARTYLAQYRTTHANTPSAADVPTPPAGSADDPGAADHQNVRPVPERYAHMSLSALRRLSLIDYTPKTQGTAVRVHQLVQRAVHDTLAAPQRYAVARAAADALLATWPDIERDTALAQSLRANTTALAICAEDVIYQPHAHAVLYRAGRSLGKAGQVTAARDYFRRLTATTTHRLGSDHLDTLTARHGFARWRGQTGDAAGAGATFAELLVDMVRVLGPDHPQTLDTRHHLAYSWGQSGDAAGAATAFAELLEDRVRVLGPDHPHTLGTRSNLARWRGEAGDAAGAATAFAELLEDRVRVLGPDHPHTLTSRNSLARWRGEAGDAAGAATAFAELLEDRVRVLGPDHPHTFNTRANLAYAWGQMGDSVRAAMAFVKLLEDTVRVLGPDHPSTLITRETLAEWWGEAGDAAGAATALAALVHDMVRVLGPDHPRTLTSRKSHSRWRRQADSGQTDDRPTRVGWKALMIFLLSLA</sequence>